<keyword evidence="2" id="KW-1185">Reference proteome</keyword>
<evidence type="ECO:0000313" key="2">
    <source>
        <dbReference type="Proteomes" id="UP001362999"/>
    </source>
</evidence>
<gene>
    <name evidence="1" type="ORF">R3P38DRAFT_92112</name>
</gene>
<proteinExistence type="predicted"/>
<sequence>MSALMSGRRCLWLLTQDSVLSQLTQAMQLVLSMRKTLARCRRPEDRRQNKAIPTPLHPTRKLQHLLGSNRRNTFADPRRPIQTGRATPTKRIQHYLRVGSFQPTPRIPHAQLHHYPTLHGAPSPSFSLSLLGTRVAMKNQIIWRVPDPSIHSSAAQAAAEDETAAEFAFEKGADAAGEWVGVITRAELRAENH</sequence>
<evidence type="ECO:0000313" key="1">
    <source>
        <dbReference type="EMBL" id="KAK7046948.1"/>
    </source>
</evidence>
<name>A0AAW0D8C2_9AGAR</name>
<dbReference type="AlphaFoldDB" id="A0AAW0D8C2"/>
<accession>A0AAW0D8C2</accession>
<organism evidence="1 2">
    <name type="scientific">Favolaschia claudopus</name>
    <dbReference type="NCBI Taxonomy" id="2862362"/>
    <lineage>
        <taxon>Eukaryota</taxon>
        <taxon>Fungi</taxon>
        <taxon>Dikarya</taxon>
        <taxon>Basidiomycota</taxon>
        <taxon>Agaricomycotina</taxon>
        <taxon>Agaricomycetes</taxon>
        <taxon>Agaricomycetidae</taxon>
        <taxon>Agaricales</taxon>
        <taxon>Marasmiineae</taxon>
        <taxon>Mycenaceae</taxon>
        <taxon>Favolaschia</taxon>
    </lineage>
</organism>
<dbReference type="Proteomes" id="UP001362999">
    <property type="component" value="Unassembled WGS sequence"/>
</dbReference>
<comment type="caution">
    <text evidence="1">The sequence shown here is derived from an EMBL/GenBank/DDBJ whole genome shotgun (WGS) entry which is preliminary data.</text>
</comment>
<dbReference type="EMBL" id="JAWWNJ010000010">
    <property type="protein sequence ID" value="KAK7046948.1"/>
    <property type="molecule type" value="Genomic_DNA"/>
</dbReference>
<protein>
    <submittedName>
        <fullName evidence="1">Uncharacterized protein</fullName>
    </submittedName>
</protein>
<reference evidence="1 2" key="1">
    <citation type="journal article" date="2024" name="J Genomics">
        <title>Draft genome sequencing and assembly of Favolaschia claudopus CIRM-BRFM 2984 isolated from oak limbs.</title>
        <authorList>
            <person name="Navarro D."/>
            <person name="Drula E."/>
            <person name="Chaduli D."/>
            <person name="Cazenave R."/>
            <person name="Ahrendt S."/>
            <person name="Wang J."/>
            <person name="Lipzen A."/>
            <person name="Daum C."/>
            <person name="Barry K."/>
            <person name="Grigoriev I.V."/>
            <person name="Favel A."/>
            <person name="Rosso M.N."/>
            <person name="Martin F."/>
        </authorList>
    </citation>
    <scope>NUCLEOTIDE SEQUENCE [LARGE SCALE GENOMIC DNA]</scope>
    <source>
        <strain evidence="1 2">CIRM-BRFM 2984</strain>
    </source>
</reference>